<accession>A0A397TM70</accession>
<gene>
    <name evidence="1" type="ORF">C1645_850553</name>
</gene>
<name>A0A397TM70_9GLOM</name>
<dbReference type="OrthoDB" id="5588846at2759"/>
<keyword evidence="2" id="KW-1185">Reference proteome</keyword>
<protein>
    <recommendedName>
        <fullName evidence="3">MIR domain-containing protein</fullName>
    </recommendedName>
</protein>
<reference evidence="1 2" key="1">
    <citation type="submission" date="2018-06" db="EMBL/GenBank/DDBJ databases">
        <title>Comparative genomics reveals the genomic features of Rhizophagus irregularis, R. cerebriforme, R. diaphanum and Gigaspora rosea, and their symbiotic lifestyle signature.</title>
        <authorList>
            <person name="Morin E."/>
            <person name="San Clemente H."/>
            <person name="Chen E.C.H."/>
            <person name="De La Providencia I."/>
            <person name="Hainaut M."/>
            <person name="Kuo A."/>
            <person name="Kohler A."/>
            <person name="Murat C."/>
            <person name="Tang N."/>
            <person name="Roy S."/>
            <person name="Loubradou J."/>
            <person name="Henrissat B."/>
            <person name="Grigoriev I.V."/>
            <person name="Corradi N."/>
            <person name="Roux C."/>
            <person name="Martin F.M."/>
        </authorList>
    </citation>
    <scope>NUCLEOTIDE SEQUENCE [LARGE SCALE GENOMIC DNA]</scope>
    <source>
        <strain evidence="1 2">DAOM 227022</strain>
    </source>
</reference>
<evidence type="ECO:0000313" key="1">
    <source>
        <dbReference type="EMBL" id="RIA98026.1"/>
    </source>
</evidence>
<comment type="caution">
    <text evidence="1">The sequence shown here is derived from an EMBL/GenBank/DDBJ whole genome shotgun (WGS) entry which is preliminary data.</text>
</comment>
<dbReference type="SUPFAM" id="SSF82109">
    <property type="entry name" value="MIR domain"/>
    <property type="match status" value="1"/>
</dbReference>
<evidence type="ECO:0008006" key="3">
    <source>
        <dbReference type="Google" id="ProtNLM"/>
    </source>
</evidence>
<dbReference type="AlphaFoldDB" id="A0A397TM70"/>
<evidence type="ECO:0000313" key="2">
    <source>
        <dbReference type="Proteomes" id="UP000265703"/>
    </source>
</evidence>
<organism evidence="1 2">
    <name type="scientific">Glomus cerebriforme</name>
    <dbReference type="NCBI Taxonomy" id="658196"/>
    <lineage>
        <taxon>Eukaryota</taxon>
        <taxon>Fungi</taxon>
        <taxon>Fungi incertae sedis</taxon>
        <taxon>Mucoromycota</taxon>
        <taxon>Glomeromycotina</taxon>
        <taxon>Glomeromycetes</taxon>
        <taxon>Glomerales</taxon>
        <taxon>Glomeraceae</taxon>
        <taxon>Glomus</taxon>
    </lineage>
</organism>
<dbReference type="EMBL" id="QKYT01000021">
    <property type="protein sequence ID" value="RIA98026.1"/>
    <property type="molecule type" value="Genomic_DNA"/>
</dbReference>
<dbReference type="Gene3D" id="2.80.10.50">
    <property type="match status" value="1"/>
</dbReference>
<proteinExistence type="predicted"/>
<dbReference type="Proteomes" id="UP000265703">
    <property type="component" value="Unassembled WGS sequence"/>
</dbReference>
<dbReference type="CDD" id="cd23263">
    <property type="entry name" value="beta-trefoil_MIR"/>
    <property type="match status" value="1"/>
</dbReference>
<sequence>MKLKKYSGTVHPEEWIRQVNIYCHIKGIENDKKILKICKLMIDSNIIISNEINSFDELIKALKSHSTFNIYKSLCKNKLQTMKYKPKQDITKFLTNFHSLCNDAEINDPEEIKILLINSYMNVFFNFEFIKRVDGIDSIDEIIKVYSEVVFEDLNTIKYNGTYIALKHVATGKYLTSCNFLNYETGLKQQAVFAGENLPNEDALWFAIFQNDDNDKEYYQFNTVCYNDEITLCHKETHHRLSLNCYSKSPTTGYTEVNCSNTTSIWKINPNSANNNTFYVKPKDKIILESTDNYILRSHDYTFEIYNKTYQEVVGHNEGINENDEWQIELIENYKN</sequence>
<dbReference type="InterPro" id="IPR036300">
    <property type="entry name" value="MIR_dom_sf"/>
</dbReference>